<evidence type="ECO:0000313" key="3">
    <source>
        <dbReference type="Proteomes" id="UP000054560"/>
    </source>
</evidence>
<dbReference type="AlphaFoldDB" id="A0A0L0F4H2"/>
<proteinExistence type="predicted"/>
<feature type="region of interest" description="Disordered" evidence="1">
    <location>
        <begin position="104"/>
        <end position="153"/>
    </location>
</feature>
<accession>A0A0L0F4H2</accession>
<dbReference type="GeneID" id="25916430"/>
<evidence type="ECO:0000313" key="2">
    <source>
        <dbReference type="EMBL" id="KNC71534.1"/>
    </source>
</evidence>
<gene>
    <name evidence="2" type="ORF">SARC_15926</name>
</gene>
<organism evidence="2 3">
    <name type="scientific">Sphaeroforma arctica JP610</name>
    <dbReference type="NCBI Taxonomy" id="667725"/>
    <lineage>
        <taxon>Eukaryota</taxon>
        <taxon>Ichthyosporea</taxon>
        <taxon>Ichthyophonida</taxon>
        <taxon>Sphaeroforma</taxon>
    </lineage>
</organism>
<evidence type="ECO:0000256" key="1">
    <source>
        <dbReference type="SAM" id="MobiDB-lite"/>
    </source>
</evidence>
<sequence>MFGPVDHLYRRICDRLKYGRDALKARHVHLESELKLLTAQIACVDIGVHVKLVACANIQRNLEDQVTLGPMMVGFGDALHLIHTESDCAHDSCMEVVVTPLNTPTPIQPNTPSPVSPASLDDAVTKPTATTSSTHLPTTTTATPIPDTPPPETVTLDDAITGTNPTLTQRILNESTLSGLPDDTVTRKRKYTSSTSGEYRQVGSIRAREYLLSNPKRHDCSDLVSSIGLNRPSGQSVVYKLQKLIIEKPGLFSGLDMKHEADELKKEISVIIREYYNPRIGKYSLEHKSPLCKALFVKFLIRDCSGDLMEMMAFKTLFDECWSSTCALADNNQVG</sequence>
<feature type="compositionally biased region" description="Pro residues" evidence="1">
    <location>
        <begin position="106"/>
        <end position="115"/>
    </location>
</feature>
<feature type="compositionally biased region" description="Low complexity" evidence="1">
    <location>
        <begin position="127"/>
        <end position="145"/>
    </location>
</feature>
<name>A0A0L0F4H2_9EUKA</name>
<dbReference type="RefSeq" id="XP_014145436.1">
    <property type="nucleotide sequence ID" value="XM_014289961.1"/>
</dbReference>
<dbReference type="Proteomes" id="UP000054560">
    <property type="component" value="Unassembled WGS sequence"/>
</dbReference>
<dbReference type="EMBL" id="KQ248588">
    <property type="protein sequence ID" value="KNC71534.1"/>
    <property type="molecule type" value="Genomic_DNA"/>
</dbReference>
<keyword evidence="3" id="KW-1185">Reference proteome</keyword>
<protein>
    <submittedName>
        <fullName evidence="2">Uncharacterized protein</fullName>
    </submittedName>
</protein>
<feature type="region of interest" description="Disordered" evidence="1">
    <location>
        <begin position="177"/>
        <end position="197"/>
    </location>
</feature>
<reference evidence="2 3" key="1">
    <citation type="submission" date="2011-02" db="EMBL/GenBank/DDBJ databases">
        <title>The Genome Sequence of Sphaeroforma arctica JP610.</title>
        <authorList>
            <consortium name="The Broad Institute Genome Sequencing Platform"/>
            <person name="Russ C."/>
            <person name="Cuomo C."/>
            <person name="Young S.K."/>
            <person name="Zeng Q."/>
            <person name="Gargeya S."/>
            <person name="Alvarado L."/>
            <person name="Berlin A."/>
            <person name="Chapman S.B."/>
            <person name="Chen Z."/>
            <person name="Freedman E."/>
            <person name="Gellesch M."/>
            <person name="Goldberg J."/>
            <person name="Griggs A."/>
            <person name="Gujja S."/>
            <person name="Heilman E."/>
            <person name="Heiman D."/>
            <person name="Howarth C."/>
            <person name="Mehta T."/>
            <person name="Neiman D."/>
            <person name="Pearson M."/>
            <person name="Roberts A."/>
            <person name="Saif S."/>
            <person name="Shea T."/>
            <person name="Shenoy N."/>
            <person name="Sisk P."/>
            <person name="Stolte C."/>
            <person name="Sykes S."/>
            <person name="White J."/>
            <person name="Yandava C."/>
            <person name="Burger G."/>
            <person name="Gray M.W."/>
            <person name="Holland P.W.H."/>
            <person name="King N."/>
            <person name="Lang F.B.F."/>
            <person name="Roger A.J."/>
            <person name="Ruiz-Trillo I."/>
            <person name="Haas B."/>
            <person name="Nusbaum C."/>
            <person name="Birren B."/>
        </authorList>
    </citation>
    <scope>NUCLEOTIDE SEQUENCE [LARGE SCALE GENOMIC DNA]</scope>
    <source>
        <strain evidence="2 3">JP610</strain>
    </source>
</reference>